<accession>A0A1J9P3A2</accession>
<protein>
    <recommendedName>
        <fullName evidence="1">F-box domain-containing protein</fullName>
    </recommendedName>
</protein>
<dbReference type="PROSITE" id="PS50181">
    <property type="entry name" value="FBOX"/>
    <property type="match status" value="1"/>
</dbReference>
<evidence type="ECO:0000313" key="2">
    <source>
        <dbReference type="EMBL" id="OJD10638.1"/>
    </source>
</evidence>
<dbReference type="OrthoDB" id="4396256at2759"/>
<feature type="domain" description="F-box" evidence="1">
    <location>
        <begin position="4"/>
        <end position="49"/>
    </location>
</feature>
<dbReference type="AlphaFoldDB" id="A0A1J9P3A2"/>
<dbReference type="InterPro" id="IPR001810">
    <property type="entry name" value="F-box_dom"/>
</dbReference>
<dbReference type="STRING" id="1447872.A0A1J9P3A2"/>
<sequence>MAIPSSLESLPNEIFLDIVSDFDPWAIKRLSLVSKSLRSQCLPILFRHVRISFSPTGLAALRDISEVDHLRQHVVWITYEVTDILDPRACDAEQFTSELYPFRAYVEDETDHYYLKNGKMDTFPAYESVYPAFQPVAANQRIVLDKGMDAEIVPQTLCRLPKLAKFSLRYSMPAVKPVFFPMINWIGIAREDPLEHHLKVVSHGIRQARSRNILVRTMEFGGNNDRWGGACPGLLRDILEDVEILRLFRSNGVMNEICAQPSTFPRLREIDMCSFYIKQLPLFEKFLDRHAKTLRSIQCHKGNIGWENLRRIMQMLRFPQRITATKCTFHPRAIADKLFI</sequence>
<dbReference type="SUPFAM" id="SSF81383">
    <property type="entry name" value="F-box domain"/>
    <property type="match status" value="1"/>
</dbReference>
<evidence type="ECO:0000313" key="3">
    <source>
        <dbReference type="Proteomes" id="UP000182235"/>
    </source>
</evidence>
<name>A0A1J9P3A2_9EURO</name>
<reference evidence="2 3" key="1">
    <citation type="submission" date="2015-07" db="EMBL/GenBank/DDBJ databases">
        <title>Emmonsia species relationships and genome sequence.</title>
        <authorList>
            <consortium name="The Broad Institute Genomics Platform"/>
            <person name="Cuomo C.A."/>
            <person name="Munoz J.F."/>
            <person name="Imamovic A."/>
            <person name="Priest M.E."/>
            <person name="Young S."/>
            <person name="Clay O.K."/>
            <person name="McEwen J.G."/>
        </authorList>
    </citation>
    <scope>NUCLEOTIDE SEQUENCE [LARGE SCALE GENOMIC DNA]</scope>
    <source>
        <strain evidence="2 3">UAMH 9510</strain>
    </source>
</reference>
<organism evidence="2 3">
    <name type="scientific">Emergomyces pasteurianus Ep9510</name>
    <dbReference type="NCBI Taxonomy" id="1447872"/>
    <lineage>
        <taxon>Eukaryota</taxon>
        <taxon>Fungi</taxon>
        <taxon>Dikarya</taxon>
        <taxon>Ascomycota</taxon>
        <taxon>Pezizomycotina</taxon>
        <taxon>Eurotiomycetes</taxon>
        <taxon>Eurotiomycetidae</taxon>
        <taxon>Onygenales</taxon>
        <taxon>Ajellomycetaceae</taxon>
        <taxon>Emergomyces</taxon>
    </lineage>
</organism>
<proteinExistence type="predicted"/>
<gene>
    <name evidence="2" type="ORF">AJ78_08405</name>
</gene>
<dbReference type="VEuPathDB" id="FungiDB:AJ78_08405"/>
<dbReference type="EMBL" id="LGRN01000732">
    <property type="protein sequence ID" value="OJD10638.1"/>
    <property type="molecule type" value="Genomic_DNA"/>
</dbReference>
<dbReference type="CDD" id="cd09917">
    <property type="entry name" value="F-box_SF"/>
    <property type="match status" value="1"/>
</dbReference>
<dbReference type="Proteomes" id="UP000182235">
    <property type="component" value="Unassembled WGS sequence"/>
</dbReference>
<dbReference type="Pfam" id="PF12937">
    <property type="entry name" value="F-box-like"/>
    <property type="match status" value="1"/>
</dbReference>
<evidence type="ECO:0000259" key="1">
    <source>
        <dbReference type="PROSITE" id="PS50181"/>
    </source>
</evidence>
<dbReference type="InterPro" id="IPR036047">
    <property type="entry name" value="F-box-like_dom_sf"/>
</dbReference>
<keyword evidence="3" id="KW-1185">Reference proteome</keyword>
<comment type="caution">
    <text evidence="2">The sequence shown here is derived from an EMBL/GenBank/DDBJ whole genome shotgun (WGS) entry which is preliminary data.</text>
</comment>